<comment type="caution">
    <text evidence="3">The sequence shown here is derived from an EMBL/GenBank/DDBJ whole genome shotgun (WGS) entry which is preliminary data.</text>
</comment>
<reference evidence="4" key="1">
    <citation type="submission" date="2017-06" db="EMBL/GenBank/DDBJ databases">
        <title>Genome analysis of Fimbriiglobus ruber SP5, the first member of the order Planctomycetales with confirmed chitinolytic capability.</title>
        <authorList>
            <person name="Ravin N.V."/>
            <person name="Rakitin A.L."/>
            <person name="Ivanova A.A."/>
            <person name="Beletsky A.V."/>
            <person name="Kulichevskaya I.S."/>
            <person name="Mardanov A.V."/>
            <person name="Dedysh S.N."/>
        </authorList>
    </citation>
    <scope>NUCLEOTIDE SEQUENCE [LARGE SCALE GENOMIC DNA]</scope>
    <source>
        <strain evidence="4">SP5</strain>
    </source>
</reference>
<dbReference type="Gene3D" id="1.10.1530.10">
    <property type="match status" value="1"/>
</dbReference>
<proteinExistence type="inferred from homology"/>
<dbReference type="GO" id="GO:0016491">
    <property type="term" value="F:oxidoreductase activity"/>
    <property type="evidence" value="ECO:0007669"/>
    <property type="project" value="UniProtKB-KW"/>
</dbReference>
<evidence type="ECO:0000313" key="3">
    <source>
        <dbReference type="EMBL" id="OWK42921.1"/>
    </source>
</evidence>
<comment type="similarity">
    <text evidence="1">Belongs to the LDH2/MDH2 oxidoreductase family.</text>
</comment>
<keyword evidence="4" id="KW-1185">Reference proteome</keyword>
<accession>A0A225DNM2</accession>
<evidence type="ECO:0000256" key="1">
    <source>
        <dbReference type="ARBA" id="ARBA00006056"/>
    </source>
</evidence>
<organism evidence="3 4">
    <name type="scientific">Fimbriiglobus ruber</name>
    <dbReference type="NCBI Taxonomy" id="1908690"/>
    <lineage>
        <taxon>Bacteria</taxon>
        <taxon>Pseudomonadati</taxon>
        <taxon>Planctomycetota</taxon>
        <taxon>Planctomycetia</taxon>
        <taxon>Gemmatales</taxon>
        <taxon>Gemmataceae</taxon>
        <taxon>Fimbriiglobus</taxon>
    </lineage>
</organism>
<dbReference type="InterPro" id="IPR003767">
    <property type="entry name" value="Malate/L-lactate_DH-like"/>
</dbReference>
<name>A0A225DNM2_9BACT</name>
<dbReference type="OrthoDB" id="9769447at2"/>
<sequence length="357" mass="37324">MILTADQLTELIAAIFHAAGCSSAEAGRVATYLVEANLLGYDSHGAIRVPAYVNWLRADKVVADRTLEVVFENDAIAVVDGQFGFGQTVGEQATRLGIEKCEKQGVAVVALRNAGHLGRIGDWPLMAARAGKVSFHFVNSSGAGILVAPFGGINRRLSANPIAAGVPVAGGIPIVFDISTCTIAEGKIRVALNKGQNVPEGCIIDSDGRPTTDPRVFYASPPGAILPVGGHKGFGLGIIAEVMAGALTGGGCSNPANAGRVVNGMLSIYLDPAFFRTDADFATEITRFIEWVKSSETVEADGEIVMPGEHSERTKAGRLKAGIELDETTWKQLVETANTVGLGADRVDAIVAGRAKE</sequence>
<dbReference type="Proteomes" id="UP000214646">
    <property type="component" value="Unassembled WGS sequence"/>
</dbReference>
<dbReference type="SUPFAM" id="SSF89733">
    <property type="entry name" value="L-sulfolactate dehydrogenase-like"/>
    <property type="match status" value="1"/>
</dbReference>
<dbReference type="PANTHER" id="PTHR11091">
    <property type="entry name" value="OXIDOREDUCTASE-RELATED"/>
    <property type="match status" value="1"/>
</dbReference>
<dbReference type="RefSeq" id="WP_088253858.1">
    <property type="nucleotide sequence ID" value="NZ_NIDE01000004.1"/>
</dbReference>
<dbReference type="InterPro" id="IPR043144">
    <property type="entry name" value="Mal/L-sulf/L-lact_DH-like_ah"/>
</dbReference>
<dbReference type="AlphaFoldDB" id="A0A225DNM2"/>
<keyword evidence="2" id="KW-0560">Oxidoreductase</keyword>
<dbReference type="InterPro" id="IPR043143">
    <property type="entry name" value="Mal/L-sulf/L-lact_DH-like_NADP"/>
</dbReference>
<dbReference type="PANTHER" id="PTHR11091:SF0">
    <property type="entry name" value="MALATE DEHYDROGENASE"/>
    <property type="match status" value="1"/>
</dbReference>
<dbReference type="Pfam" id="PF02615">
    <property type="entry name" value="Ldh_2"/>
    <property type="match status" value="1"/>
</dbReference>
<protein>
    <submittedName>
        <fullName evidence="3">Malate dehydrogenase</fullName>
    </submittedName>
</protein>
<dbReference type="EMBL" id="NIDE01000004">
    <property type="protein sequence ID" value="OWK42921.1"/>
    <property type="molecule type" value="Genomic_DNA"/>
</dbReference>
<dbReference type="Gene3D" id="3.30.1370.60">
    <property type="entry name" value="Hypothetical oxidoreductase yiak, domain 2"/>
    <property type="match status" value="1"/>
</dbReference>
<dbReference type="NCBIfam" id="NF007504">
    <property type="entry name" value="PRK10098.1"/>
    <property type="match status" value="1"/>
</dbReference>
<evidence type="ECO:0000313" key="4">
    <source>
        <dbReference type="Proteomes" id="UP000214646"/>
    </source>
</evidence>
<dbReference type="InterPro" id="IPR036111">
    <property type="entry name" value="Mal/L-sulfo/L-lacto_DH-like_sf"/>
</dbReference>
<evidence type="ECO:0000256" key="2">
    <source>
        <dbReference type="ARBA" id="ARBA00023002"/>
    </source>
</evidence>
<gene>
    <name evidence="3" type="ORF">FRUB_02518</name>
</gene>